<evidence type="ECO:0000313" key="2">
    <source>
        <dbReference type="EMBL" id="GMT36497.1"/>
    </source>
</evidence>
<dbReference type="EMBL" id="BTSY01000007">
    <property type="protein sequence ID" value="GMT36497.1"/>
    <property type="molecule type" value="Genomic_DNA"/>
</dbReference>
<protein>
    <submittedName>
        <fullName evidence="2">Uncharacterized protein</fullName>
    </submittedName>
</protein>
<evidence type="ECO:0000256" key="1">
    <source>
        <dbReference type="SAM" id="Coils"/>
    </source>
</evidence>
<keyword evidence="1" id="KW-0175">Coiled coil</keyword>
<comment type="caution">
    <text evidence="2">The sequence shown here is derived from an EMBL/GenBank/DDBJ whole genome shotgun (WGS) entry which is preliminary data.</text>
</comment>
<reference evidence="2" key="1">
    <citation type="submission" date="2023-10" db="EMBL/GenBank/DDBJ databases">
        <title>Genome assembly of Pristionchus species.</title>
        <authorList>
            <person name="Yoshida K."/>
            <person name="Sommer R.J."/>
        </authorList>
    </citation>
    <scope>NUCLEOTIDE SEQUENCE</scope>
    <source>
        <strain evidence="2">RS5133</strain>
    </source>
</reference>
<evidence type="ECO:0000313" key="3">
    <source>
        <dbReference type="Proteomes" id="UP001432322"/>
    </source>
</evidence>
<feature type="non-terminal residue" evidence="2">
    <location>
        <position position="1"/>
    </location>
</feature>
<keyword evidence="3" id="KW-1185">Reference proteome</keyword>
<sequence>AMTKPAPTSKRALRHDFQEMKKDLELSLKTCLGYRTDEYHSVMCGMTKLLCEAVESVEQMKRYDCSLILPLAFAALDRVSVPMNPQKDVFYKFARSFVQFMEVLNGLEMGILEDNYLSQCNKQPNGEKPPLSRVPRAANLKTGRPLSGAGSGPVIYKRARLCPHKPDLLAPSQEATVVNPEESAPVVPKTEPVDEDDIVGTVEKTQETVSPAVTKKEPVGEELDEAAVEEIMEENRKMKEEMQETMEVWNNIEDRLNGMHGPADDVPNYEAPCCSTTTVPLNLI</sequence>
<dbReference type="AlphaFoldDB" id="A0AAV5WZP1"/>
<feature type="coiled-coil region" evidence="1">
    <location>
        <begin position="221"/>
        <end position="248"/>
    </location>
</feature>
<accession>A0AAV5WZP1</accession>
<proteinExistence type="predicted"/>
<gene>
    <name evidence="2" type="ORF">PFISCL1PPCAC_27794</name>
</gene>
<dbReference type="Proteomes" id="UP001432322">
    <property type="component" value="Unassembled WGS sequence"/>
</dbReference>
<name>A0AAV5WZP1_9BILA</name>
<organism evidence="2 3">
    <name type="scientific">Pristionchus fissidentatus</name>
    <dbReference type="NCBI Taxonomy" id="1538716"/>
    <lineage>
        <taxon>Eukaryota</taxon>
        <taxon>Metazoa</taxon>
        <taxon>Ecdysozoa</taxon>
        <taxon>Nematoda</taxon>
        <taxon>Chromadorea</taxon>
        <taxon>Rhabditida</taxon>
        <taxon>Rhabditina</taxon>
        <taxon>Diplogasteromorpha</taxon>
        <taxon>Diplogasteroidea</taxon>
        <taxon>Neodiplogasteridae</taxon>
        <taxon>Pristionchus</taxon>
    </lineage>
</organism>
<feature type="non-terminal residue" evidence="2">
    <location>
        <position position="284"/>
    </location>
</feature>